<gene>
    <name evidence="1" type="ORF">EZ444_08775</name>
</gene>
<evidence type="ECO:0000313" key="2">
    <source>
        <dbReference type="Proteomes" id="UP000291117"/>
    </source>
</evidence>
<dbReference type="Proteomes" id="UP000291117">
    <property type="component" value="Unassembled WGS sequence"/>
</dbReference>
<dbReference type="OrthoDB" id="6023559at2"/>
<dbReference type="RefSeq" id="WP_131608360.1">
    <property type="nucleotide sequence ID" value="NZ_SJSM01000004.1"/>
</dbReference>
<dbReference type="EMBL" id="SJSM01000004">
    <property type="protein sequence ID" value="TCC96948.1"/>
    <property type="molecule type" value="Genomic_DNA"/>
</dbReference>
<comment type="caution">
    <text evidence="1">The sequence shown here is derived from an EMBL/GenBank/DDBJ whole genome shotgun (WGS) entry which is preliminary data.</text>
</comment>
<dbReference type="InterPro" id="IPR025560">
    <property type="entry name" value="Imm22"/>
</dbReference>
<dbReference type="AlphaFoldDB" id="A0A4R0N9R2"/>
<protein>
    <recommendedName>
        <fullName evidence="3">Immunity protein 22</fullName>
    </recommendedName>
</protein>
<accession>A0A4R0N9R2</accession>
<evidence type="ECO:0000313" key="1">
    <source>
        <dbReference type="EMBL" id="TCC96948.1"/>
    </source>
</evidence>
<name>A0A4R0N9R2_9SPHI</name>
<sequence>MAEQRIHIWAGTTNKTEDQFYKYFDQSKFIKDNHSFNTDESYARNTPDFNLRSQFGKAIDKQYDYDANWITIFYSRKRISIQAAIEELPIWNDQAEVDIYQACVSKGISTANVILCYADDELSLDNPLENYNDMIYVGSFKVPS</sequence>
<dbReference type="Pfam" id="PF14112">
    <property type="entry name" value="DUF4284"/>
    <property type="match status" value="1"/>
</dbReference>
<evidence type="ECO:0008006" key="3">
    <source>
        <dbReference type="Google" id="ProtNLM"/>
    </source>
</evidence>
<reference evidence="1 2" key="1">
    <citation type="submission" date="2019-02" db="EMBL/GenBank/DDBJ databases">
        <title>Pedobacter sp. RP-3-8 sp. nov., isolated from Arctic soil.</title>
        <authorList>
            <person name="Dahal R.H."/>
        </authorList>
    </citation>
    <scope>NUCLEOTIDE SEQUENCE [LARGE SCALE GENOMIC DNA]</scope>
    <source>
        <strain evidence="1 2">RP-3-8</strain>
    </source>
</reference>
<organism evidence="1 2">
    <name type="scientific">Pedobacter hiemivivus</name>
    <dbReference type="NCBI Taxonomy" id="2530454"/>
    <lineage>
        <taxon>Bacteria</taxon>
        <taxon>Pseudomonadati</taxon>
        <taxon>Bacteroidota</taxon>
        <taxon>Sphingobacteriia</taxon>
        <taxon>Sphingobacteriales</taxon>
        <taxon>Sphingobacteriaceae</taxon>
        <taxon>Pedobacter</taxon>
    </lineage>
</organism>
<proteinExistence type="predicted"/>
<keyword evidence="2" id="KW-1185">Reference proteome</keyword>